<comment type="caution">
    <text evidence="1">The sequence shown here is derived from an EMBL/GenBank/DDBJ whole genome shotgun (WGS) entry which is preliminary data.</text>
</comment>
<dbReference type="RefSeq" id="WP_107787247.1">
    <property type="nucleotide sequence ID" value="NZ_QAOL01000027.1"/>
</dbReference>
<dbReference type="EMBL" id="QAOL01000027">
    <property type="protein sequence ID" value="PTQ82396.1"/>
    <property type="molecule type" value="Genomic_DNA"/>
</dbReference>
<evidence type="ECO:0000313" key="1">
    <source>
        <dbReference type="EMBL" id="PTQ82396.1"/>
    </source>
</evidence>
<accession>A0A2T5IEX8</accession>
<reference evidence="1 2" key="1">
    <citation type="submission" date="2018-04" db="EMBL/GenBank/DDBJ databases">
        <title>Active sludge and wastewater microbial communities from Klosterneuburg, Austria.</title>
        <authorList>
            <person name="Wagner M."/>
        </authorList>
    </citation>
    <scope>NUCLEOTIDE SEQUENCE [LARGE SCALE GENOMIC DNA]</scope>
    <source>
        <strain evidence="1 2">Nm4</strain>
    </source>
</reference>
<name>A0A2T5IEX8_9PROT</name>
<sequence>MKILLSIFLSLVVVGCATIYPASEIKPPSIESRHPVSNYAIAIIQESETINSTLVTTGVGYTKSTNPASLISGALLKRGVSRIYDIPDKNRDKLLLVTWGISGTRNIGILGDYSQEVSILMRQADNLSTVYKCTAEGIGSTEADDIREAIFSCLKGLQ</sequence>
<protein>
    <recommendedName>
        <fullName evidence="3">DUF4136 domain-containing protein</fullName>
    </recommendedName>
</protein>
<proteinExistence type="predicted"/>
<dbReference type="AlphaFoldDB" id="A0A2T5IEX8"/>
<gene>
    <name evidence="1" type="ORF">C8R28_102729</name>
</gene>
<dbReference type="Proteomes" id="UP000244110">
    <property type="component" value="Unassembled WGS sequence"/>
</dbReference>
<evidence type="ECO:0008006" key="3">
    <source>
        <dbReference type="Google" id="ProtNLM"/>
    </source>
</evidence>
<dbReference type="PROSITE" id="PS51257">
    <property type="entry name" value="PROKAR_LIPOPROTEIN"/>
    <property type="match status" value="1"/>
</dbReference>
<organism evidence="1 2">
    <name type="scientific">Nitrosomonas ureae</name>
    <dbReference type="NCBI Taxonomy" id="44577"/>
    <lineage>
        <taxon>Bacteria</taxon>
        <taxon>Pseudomonadati</taxon>
        <taxon>Pseudomonadota</taxon>
        <taxon>Betaproteobacteria</taxon>
        <taxon>Nitrosomonadales</taxon>
        <taxon>Nitrosomonadaceae</taxon>
        <taxon>Nitrosomonas</taxon>
    </lineage>
</organism>
<evidence type="ECO:0000313" key="2">
    <source>
        <dbReference type="Proteomes" id="UP000244110"/>
    </source>
</evidence>